<gene>
    <name evidence="8" type="ORF">AZ34_09500</name>
</gene>
<dbReference type="eggNOG" id="COG3892">
    <property type="taxonomic scope" value="Bacteria"/>
</dbReference>
<reference evidence="8 9" key="1">
    <citation type="submission" date="2014-02" db="EMBL/GenBank/DDBJ databases">
        <title>Draft Genome of Hylemonella gracilis isolated from the Niagara River.</title>
        <authorList>
            <person name="Pawlowski D.R."/>
            <person name="Koudelka G.B."/>
        </authorList>
    </citation>
    <scope>NUCLEOTIDE SEQUENCE [LARGE SCALE GENOMIC DNA]</scope>
    <source>
        <strain evidence="8 9">Niagara R</strain>
    </source>
</reference>
<dbReference type="InterPro" id="IPR013785">
    <property type="entry name" value="Aldolase_TIM"/>
</dbReference>
<name>A0A016XHA6_9BURK</name>
<dbReference type="CDD" id="cd01166">
    <property type="entry name" value="KdgK"/>
    <property type="match status" value="1"/>
</dbReference>
<dbReference type="InterPro" id="IPR029056">
    <property type="entry name" value="Ribokinase-like"/>
</dbReference>
<evidence type="ECO:0000256" key="4">
    <source>
        <dbReference type="ARBA" id="ARBA00022777"/>
    </source>
</evidence>
<dbReference type="Pfam" id="PF00294">
    <property type="entry name" value="PfkB"/>
    <property type="match status" value="1"/>
</dbReference>
<evidence type="ECO:0000256" key="2">
    <source>
        <dbReference type="ARBA" id="ARBA00022679"/>
    </source>
</evidence>
<protein>
    <submittedName>
        <fullName evidence="8">5-dehydro-2-deoxygluconokinase</fullName>
    </submittedName>
</protein>
<comment type="similarity">
    <text evidence="1">Belongs to the carbohydrate kinase PfkB family.</text>
</comment>
<evidence type="ECO:0000256" key="1">
    <source>
        <dbReference type="ARBA" id="ARBA00010688"/>
    </source>
</evidence>
<dbReference type="GO" id="GO:0016301">
    <property type="term" value="F:kinase activity"/>
    <property type="evidence" value="ECO:0007669"/>
    <property type="project" value="UniProtKB-KW"/>
</dbReference>
<dbReference type="PANTHER" id="PTHR43085">
    <property type="entry name" value="HEXOKINASE FAMILY MEMBER"/>
    <property type="match status" value="1"/>
</dbReference>
<dbReference type="GO" id="GO:0005524">
    <property type="term" value="F:ATP binding"/>
    <property type="evidence" value="ECO:0007669"/>
    <property type="project" value="UniProtKB-KW"/>
</dbReference>
<evidence type="ECO:0000313" key="9">
    <source>
        <dbReference type="Proteomes" id="UP000023268"/>
    </source>
</evidence>
<evidence type="ECO:0000259" key="6">
    <source>
        <dbReference type="Pfam" id="PF00294"/>
    </source>
</evidence>
<comment type="caution">
    <text evidence="8">The sequence shown here is derived from an EMBL/GenBank/DDBJ whole genome shotgun (WGS) entry which is preliminary data.</text>
</comment>
<dbReference type="STRING" id="1458275.AZ34_09500"/>
<dbReference type="eggNOG" id="COG0524">
    <property type="taxonomic scope" value="Bacteria"/>
</dbReference>
<dbReference type="Gene3D" id="2.20.150.10">
    <property type="entry name" value="putative 5-dehydro-2- deoxygluconokinase"/>
    <property type="match status" value="1"/>
</dbReference>
<dbReference type="AlphaFoldDB" id="A0A016XHA6"/>
<keyword evidence="5" id="KW-0067">ATP-binding</keyword>
<accession>A0A016XHA6</accession>
<keyword evidence="3" id="KW-0547">Nucleotide-binding</keyword>
<dbReference type="InterPro" id="IPR002173">
    <property type="entry name" value="Carboh/pur_kinase_PfkB_CS"/>
</dbReference>
<evidence type="ECO:0000256" key="5">
    <source>
        <dbReference type="ARBA" id="ARBA00022840"/>
    </source>
</evidence>
<dbReference type="PANTHER" id="PTHR43085:SF49">
    <property type="entry name" value="5-DEHYDRO-2-DEOXYGLUCONOKINASE"/>
    <property type="match status" value="1"/>
</dbReference>
<dbReference type="PROSITE" id="PS00584">
    <property type="entry name" value="PFKB_KINASES_2"/>
    <property type="match status" value="1"/>
</dbReference>
<dbReference type="EMBL" id="JEMG01000001">
    <property type="protein sequence ID" value="EYC51295.1"/>
    <property type="molecule type" value="Genomic_DNA"/>
</dbReference>
<keyword evidence="4 8" id="KW-0418">Kinase</keyword>
<dbReference type="Pfam" id="PF09863">
    <property type="entry name" value="DUF2090"/>
    <property type="match status" value="1"/>
</dbReference>
<dbReference type="RefSeq" id="WP_231495499.1">
    <property type="nucleotide sequence ID" value="NZ_JEMG01000001.1"/>
</dbReference>
<evidence type="ECO:0000313" key="8">
    <source>
        <dbReference type="EMBL" id="EYC51295.1"/>
    </source>
</evidence>
<organism evidence="8 9">
    <name type="scientific">Hylemonella gracilis str. Niagara R</name>
    <dbReference type="NCBI Taxonomy" id="1458275"/>
    <lineage>
        <taxon>Bacteria</taxon>
        <taxon>Pseudomonadati</taxon>
        <taxon>Pseudomonadota</taxon>
        <taxon>Betaproteobacteria</taxon>
        <taxon>Burkholderiales</taxon>
        <taxon>Comamonadaceae</taxon>
        <taxon>Hylemonella</taxon>
    </lineage>
</organism>
<evidence type="ECO:0000259" key="7">
    <source>
        <dbReference type="Pfam" id="PF09863"/>
    </source>
</evidence>
<dbReference type="SUPFAM" id="SSF53613">
    <property type="entry name" value="Ribokinase-like"/>
    <property type="match status" value="1"/>
</dbReference>
<proteinExistence type="inferred from homology"/>
<sequence>MSLNPQHPDKTRSFDVLCLGRAAVDLYGEQIGARLEDVQTFARYLGGSPANTAVGAARLGLRVGMISRVGDEHNGRFVRESLQREGVDVSQLGIDPQRLTALVFLGLKDQDTFPLLFYRRHCADMGLRAEHIAPAYIATARALLISGTHLSHPDTREACLCAMRAARAAGTRVVLDIDYRPVLWRLTSPGLGEQRYVASQAVSGEIQSVLSLCDLVVGTEEEVHIAGGTEDTVAALRRIREVSPALIVMKRGPMGCLAFPGAIADELEQGVQGPGFPVEVFNVLGAGDAFMAGLLRGWVRDEPLSDALRYANACGALVVSRHGCAPAMPSWVELNHFLTQGSRHLRLREDPVLEHLHRSSTRAAVPPFLAILAFDHRAQLEELAARFGASVERIARFKQLVAQAAEQGYALEKTGQMSSGLNGAAALPGPGVIVDGRYGASVLNRLTGTGVWIGRPVERPGSRPLVFEDGEQLGLALRSWPAEQVVKCLLSHHPDDDAGLARQQIATVQLLAQACHGTGHELLLELIPPRDLPGGSDTVARGVQQIYDAGVRPDWWKLPPPDSKGWALLTDTITRHDPFCRGVLLLGLEASEEQLWLGFRAAAGQPLCKGFAVGRTLFAEAAAAWFAGELDDAAVVAEVATRYRRLIRLWQDSQEAAMQAPGTLQTATQETRP</sequence>
<feature type="domain" description="DUF2090" evidence="7">
    <location>
        <begin position="333"/>
        <end position="653"/>
    </location>
</feature>
<dbReference type="Proteomes" id="UP000023268">
    <property type="component" value="Unassembled WGS sequence"/>
</dbReference>
<dbReference type="NCBIfam" id="TIGR04382">
    <property type="entry name" value="myo_inos_iolC_N"/>
    <property type="match status" value="1"/>
</dbReference>
<dbReference type="Gene3D" id="3.20.20.70">
    <property type="entry name" value="Aldolase class I"/>
    <property type="match status" value="1"/>
</dbReference>
<dbReference type="InterPro" id="IPR050306">
    <property type="entry name" value="PfkB_Carbo_kinase"/>
</dbReference>
<feature type="domain" description="Carbohydrate kinase PfkB" evidence="6">
    <location>
        <begin position="15"/>
        <end position="329"/>
    </location>
</feature>
<dbReference type="InterPro" id="IPR023314">
    <property type="entry name" value="Myo_inos_IolC-like_sf"/>
</dbReference>
<keyword evidence="2" id="KW-0808">Transferase</keyword>
<dbReference type="InterPro" id="IPR011611">
    <property type="entry name" value="PfkB_dom"/>
</dbReference>
<dbReference type="InterPro" id="IPR030830">
    <property type="entry name" value="Myo_inos_IolC"/>
</dbReference>
<evidence type="ECO:0000256" key="3">
    <source>
        <dbReference type="ARBA" id="ARBA00022741"/>
    </source>
</evidence>
<dbReference type="InterPro" id="IPR018659">
    <property type="entry name" value="DUF2090"/>
</dbReference>
<dbReference type="Gene3D" id="3.40.1190.20">
    <property type="match status" value="1"/>
</dbReference>